<organism evidence="1 2">
    <name type="scientific">Trichinella patagoniensis</name>
    <dbReference type="NCBI Taxonomy" id="990121"/>
    <lineage>
        <taxon>Eukaryota</taxon>
        <taxon>Metazoa</taxon>
        <taxon>Ecdysozoa</taxon>
        <taxon>Nematoda</taxon>
        <taxon>Enoplea</taxon>
        <taxon>Dorylaimia</taxon>
        <taxon>Trichinellida</taxon>
        <taxon>Trichinellidae</taxon>
        <taxon>Trichinella</taxon>
    </lineage>
</organism>
<accession>A0A0V1A5A9</accession>
<dbReference type="AlphaFoldDB" id="A0A0V1A5A9"/>
<dbReference type="EMBL" id="JYDQ01000029">
    <property type="protein sequence ID" value="KRY19976.1"/>
    <property type="molecule type" value="Genomic_DNA"/>
</dbReference>
<reference evidence="1 2" key="1">
    <citation type="submission" date="2015-01" db="EMBL/GenBank/DDBJ databases">
        <title>Evolution of Trichinella species and genotypes.</title>
        <authorList>
            <person name="Korhonen P.K."/>
            <person name="Edoardo P."/>
            <person name="Giuseppe L.R."/>
            <person name="Gasser R.B."/>
        </authorList>
    </citation>
    <scope>NUCLEOTIDE SEQUENCE [LARGE SCALE GENOMIC DNA]</scope>
    <source>
        <strain evidence="1">ISS2496</strain>
    </source>
</reference>
<keyword evidence="2" id="KW-1185">Reference proteome</keyword>
<sequence length="65" mass="7277">MPNIFIALQAMTELPCYLSLERNSRSALKLSTAIMACCKIHATEKKKTITLLSTIYGIEIEESKD</sequence>
<evidence type="ECO:0000313" key="1">
    <source>
        <dbReference type="EMBL" id="KRY19976.1"/>
    </source>
</evidence>
<comment type="caution">
    <text evidence="1">The sequence shown here is derived from an EMBL/GenBank/DDBJ whole genome shotgun (WGS) entry which is preliminary data.</text>
</comment>
<name>A0A0V1A5A9_9BILA</name>
<protein>
    <submittedName>
        <fullName evidence="1">Uncharacterized protein</fullName>
    </submittedName>
</protein>
<evidence type="ECO:0000313" key="2">
    <source>
        <dbReference type="Proteomes" id="UP000054783"/>
    </source>
</evidence>
<dbReference type="Proteomes" id="UP000054783">
    <property type="component" value="Unassembled WGS sequence"/>
</dbReference>
<proteinExistence type="predicted"/>
<gene>
    <name evidence="1" type="ORF">T12_9100</name>
</gene>